<dbReference type="InterPro" id="IPR007848">
    <property type="entry name" value="Small_mtfrase_dom"/>
</dbReference>
<dbReference type="InterPro" id="IPR002052">
    <property type="entry name" value="DNA_methylase_N6_adenine_CS"/>
</dbReference>
<organism evidence="6 7">
    <name type="scientific">Triparma laevis f. longispina</name>
    <dbReference type="NCBI Taxonomy" id="1714387"/>
    <lineage>
        <taxon>Eukaryota</taxon>
        <taxon>Sar</taxon>
        <taxon>Stramenopiles</taxon>
        <taxon>Ochrophyta</taxon>
        <taxon>Bolidophyceae</taxon>
        <taxon>Parmales</taxon>
        <taxon>Triparmaceae</taxon>
        <taxon>Triparma</taxon>
    </lineage>
</organism>
<dbReference type="AlphaFoldDB" id="A0A9W7DX68"/>
<keyword evidence="3" id="KW-0808">Transferase</keyword>
<name>A0A9W7DX68_9STRA</name>
<dbReference type="PANTHER" id="PTHR45875">
    <property type="entry name" value="METHYLTRANSFERASE N6AMT1"/>
    <property type="match status" value="1"/>
</dbReference>
<evidence type="ECO:0000259" key="5">
    <source>
        <dbReference type="Pfam" id="PF05175"/>
    </source>
</evidence>
<dbReference type="GO" id="GO:0008757">
    <property type="term" value="F:S-adenosylmethionine-dependent methyltransferase activity"/>
    <property type="evidence" value="ECO:0007669"/>
    <property type="project" value="TreeGrafter"/>
</dbReference>
<keyword evidence="2" id="KW-0489">Methyltransferase</keyword>
<dbReference type="OrthoDB" id="269872at2759"/>
<comment type="similarity">
    <text evidence="1">Belongs to the eukaryotic/archaeal PrmC-related family.</text>
</comment>
<evidence type="ECO:0000256" key="4">
    <source>
        <dbReference type="ARBA" id="ARBA00022691"/>
    </source>
</evidence>
<evidence type="ECO:0000313" key="7">
    <source>
        <dbReference type="Proteomes" id="UP001165122"/>
    </source>
</evidence>
<dbReference type="InterPro" id="IPR029063">
    <property type="entry name" value="SAM-dependent_MTases_sf"/>
</dbReference>
<keyword evidence="7" id="KW-1185">Reference proteome</keyword>
<dbReference type="GO" id="GO:0008276">
    <property type="term" value="F:protein methyltransferase activity"/>
    <property type="evidence" value="ECO:0007669"/>
    <property type="project" value="TreeGrafter"/>
</dbReference>
<evidence type="ECO:0000256" key="3">
    <source>
        <dbReference type="ARBA" id="ARBA00022679"/>
    </source>
</evidence>
<reference evidence="7" key="1">
    <citation type="journal article" date="2023" name="Commun. Biol.">
        <title>Genome analysis of Parmales, the sister group of diatoms, reveals the evolutionary specialization of diatoms from phago-mixotrophs to photoautotrophs.</title>
        <authorList>
            <person name="Ban H."/>
            <person name="Sato S."/>
            <person name="Yoshikawa S."/>
            <person name="Yamada K."/>
            <person name="Nakamura Y."/>
            <person name="Ichinomiya M."/>
            <person name="Sato N."/>
            <person name="Blanc-Mathieu R."/>
            <person name="Endo H."/>
            <person name="Kuwata A."/>
            <person name="Ogata H."/>
        </authorList>
    </citation>
    <scope>NUCLEOTIDE SEQUENCE [LARGE SCALE GENOMIC DNA]</scope>
    <source>
        <strain evidence="7">NIES 3700</strain>
    </source>
</reference>
<dbReference type="PANTHER" id="PTHR45875:SF1">
    <property type="entry name" value="METHYLTRANSFERASE N6AMT1"/>
    <property type="match status" value="1"/>
</dbReference>
<dbReference type="Pfam" id="PF05175">
    <property type="entry name" value="MTS"/>
    <property type="match status" value="1"/>
</dbReference>
<protein>
    <recommendedName>
        <fullName evidence="5">Methyltransferase small domain-containing protein</fullName>
    </recommendedName>
</protein>
<keyword evidence="4" id="KW-0949">S-adenosyl-L-methionine</keyword>
<feature type="domain" description="Methyltransferase small" evidence="5">
    <location>
        <begin position="181"/>
        <end position="283"/>
    </location>
</feature>
<comment type="caution">
    <text evidence="6">The sequence shown here is derived from an EMBL/GenBank/DDBJ whole genome shotgun (WGS) entry which is preliminary data.</text>
</comment>
<sequence length="441" mass="49801">MTSFTTPHLHLPDLCSPRPDLSSPDLRTIHNLFTSNYYTQTRCNQLLDSYVRPQLLTKNLGWDGSSFYNHSSKHVVEWNKTPFQILTALFLFGSEIDYNTILSVLGSENFELLLSWKFIKKTHTTLISPYSGAHQIYPLTVNSTTADTTALILTDWPFLNPDLPTQFAVMPVGYDSLELCVLSNLEKIGENRSVCDICCGSGIQGINYLLNNKNERIKVNFIDLNPRALSLCEFNVAFNNLNRDEHTFTVSNCWSSISQKKNDVILCNPPFVAVPETENEVKHYYADGGGDGNNSLKKIFSEVIERLNDDGVCLMVTELPNVLSSDKLVRRFLGDKEGKVDVAYVKEDVETIEEYSKVRNEEMGNLISVKEYVSGVNVSEDVGFIVDRALVLIKVGRKEGEDKLHKFESGQKEVKEYEFGADEPDAFLGEEGRRFLAEVMK</sequence>
<gene>
    <name evidence="6" type="ORF">TrLO_g14788</name>
</gene>
<evidence type="ECO:0000313" key="6">
    <source>
        <dbReference type="EMBL" id="GMH53953.1"/>
    </source>
</evidence>
<dbReference type="InterPro" id="IPR052190">
    <property type="entry name" value="Euk-Arch_PrmC-MTase"/>
</dbReference>
<dbReference type="GO" id="GO:0035657">
    <property type="term" value="C:eRF1 methyltransferase complex"/>
    <property type="evidence" value="ECO:0007669"/>
    <property type="project" value="TreeGrafter"/>
</dbReference>
<accession>A0A9W7DX68</accession>
<dbReference type="Proteomes" id="UP001165122">
    <property type="component" value="Unassembled WGS sequence"/>
</dbReference>
<evidence type="ECO:0000256" key="1">
    <source>
        <dbReference type="ARBA" id="ARBA00006149"/>
    </source>
</evidence>
<dbReference type="PROSITE" id="PS00092">
    <property type="entry name" value="N6_MTASE"/>
    <property type="match status" value="1"/>
</dbReference>
<dbReference type="GO" id="GO:0003676">
    <property type="term" value="F:nucleic acid binding"/>
    <property type="evidence" value="ECO:0007669"/>
    <property type="project" value="InterPro"/>
</dbReference>
<evidence type="ECO:0000256" key="2">
    <source>
        <dbReference type="ARBA" id="ARBA00022603"/>
    </source>
</evidence>
<proteinExistence type="inferred from homology"/>
<dbReference type="Gene3D" id="3.40.50.150">
    <property type="entry name" value="Vaccinia Virus protein VP39"/>
    <property type="match status" value="1"/>
</dbReference>
<dbReference type="GO" id="GO:0032259">
    <property type="term" value="P:methylation"/>
    <property type="evidence" value="ECO:0007669"/>
    <property type="project" value="UniProtKB-KW"/>
</dbReference>
<dbReference type="SUPFAM" id="SSF53335">
    <property type="entry name" value="S-adenosyl-L-methionine-dependent methyltransferases"/>
    <property type="match status" value="1"/>
</dbReference>
<dbReference type="CDD" id="cd02440">
    <property type="entry name" value="AdoMet_MTases"/>
    <property type="match status" value="1"/>
</dbReference>
<dbReference type="EMBL" id="BRXW01000430">
    <property type="protein sequence ID" value="GMH53953.1"/>
    <property type="molecule type" value="Genomic_DNA"/>
</dbReference>